<evidence type="ECO:0000313" key="3">
    <source>
        <dbReference type="EMBL" id="OGY48300.1"/>
    </source>
</evidence>
<dbReference type="AlphaFoldDB" id="A0A1G1Y999"/>
<feature type="transmembrane region" description="Helical" evidence="1">
    <location>
        <begin position="208"/>
        <end position="227"/>
    </location>
</feature>
<keyword evidence="1" id="KW-0812">Transmembrane</keyword>
<reference evidence="3 4" key="1">
    <citation type="journal article" date="2016" name="Nat. Commun.">
        <title>Thousands of microbial genomes shed light on interconnected biogeochemical processes in an aquifer system.</title>
        <authorList>
            <person name="Anantharaman K."/>
            <person name="Brown C.T."/>
            <person name="Hug L.A."/>
            <person name="Sharon I."/>
            <person name="Castelle C.J."/>
            <person name="Probst A.J."/>
            <person name="Thomas B.C."/>
            <person name="Singh A."/>
            <person name="Wilkins M.J."/>
            <person name="Karaoz U."/>
            <person name="Brodie E.L."/>
            <person name="Williams K.H."/>
            <person name="Hubbard S.S."/>
            <person name="Banfield J.F."/>
        </authorList>
    </citation>
    <scope>NUCLEOTIDE SEQUENCE [LARGE SCALE GENOMIC DNA]</scope>
</reference>
<keyword evidence="1" id="KW-0472">Membrane</keyword>
<proteinExistence type="predicted"/>
<feature type="domain" description="Histidine kinase N-terminal 7TM region" evidence="2">
    <location>
        <begin position="13"/>
        <end position="208"/>
    </location>
</feature>
<dbReference type="Pfam" id="PF16927">
    <property type="entry name" value="HisKA_7TM"/>
    <property type="match status" value="1"/>
</dbReference>
<keyword evidence="1" id="KW-1133">Transmembrane helix</keyword>
<feature type="transmembrane region" description="Helical" evidence="1">
    <location>
        <begin position="6"/>
        <end position="27"/>
    </location>
</feature>
<feature type="transmembrane region" description="Helical" evidence="1">
    <location>
        <begin position="145"/>
        <end position="166"/>
    </location>
</feature>
<organism evidence="3 4">
    <name type="scientific">Candidatus Buchananbacteria bacterium RIFCSPHIGHO2_01_FULL_47_11b</name>
    <dbReference type="NCBI Taxonomy" id="1797537"/>
    <lineage>
        <taxon>Bacteria</taxon>
        <taxon>Candidatus Buchananiibacteriota</taxon>
    </lineage>
</organism>
<protein>
    <recommendedName>
        <fullName evidence="2">Histidine kinase N-terminal 7TM region domain-containing protein</fullName>
    </recommendedName>
</protein>
<evidence type="ECO:0000313" key="4">
    <source>
        <dbReference type="Proteomes" id="UP000178385"/>
    </source>
</evidence>
<feature type="transmembrane region" description="Helical" evidence="1">
    <location>
        <begin position="178"/>
        <end position="196"/>
    </location>
</feature>
<comment type="caution">
    <text evidence="3">The sequence shown here is derived from an EMBL/GenBank/DDBJ whole genome shotgun (WGS) entry which is preliminary data.</text>
</comment>
<dbReference type="InterPro" id="IPR031621">
    <property type="entry name" value="HisKA_7TM"/>
</dbReference>
<gene>
    <name evidence="3" type="ORF">A2840_02085</name>
</gene>
<feature type="transmembrane region" description="Helical" evidence="1">
    <location>
        <begin position="103"/>
        <end position="125"/>
    </location>
</feature>
<evidence type="ECO:0000259" key="2">
    <source>
        <dbReference type="Pfam" id="PF16927"/>
    </source>
</evidence>
<evidence type="ECO:0000256" key="1">
    <source>
        <dbReference type="SAM" id="Phobius"/>
    </source>
</evidence>
<name>A0A1G1Y999_9BACT</name>
<dbReference type="EMBL" id="MHIG01000001">
    <property type="protein sequence ID" value="OGY48300.1"/>
    <property type="molecule type" value="Genomic_DNA"/>
</dbReference>
<accession>A0A1G1Y999</accession>
<feature type="transmembrane region" description="Helical" evidence="1">
    <location>
        <begin position="70"/>
        <end position="91"/>
    </location>
</feature>
<sequence length="232" mass="26499">MSPSIYIYIVSTFLLAFSSLAVGFFSLGRNFNSKVVRLWFLMNMAVAVWATGHALSIVVGQSGDLPLTVFYLRLLRLGVAFIPIFYLHFILSFFHQEKRYRWLLLIGYVVAVIFIPVNLFTSYFTASATPKVGFNLWLEGGQYNWVSVIYFWLYALFSLYFLYRGYKESDGIIKKKAGYILVASIIGFGGGGTVWLPETVGIYPFGQFITWLYPLIITYGIFAPLQIKIKQE</sequence>
<feature type="transmembrane region" description="Helical" evidence="1">
    <location>
        <begin position="39"/>
        <end position="58"/>
    </location>
</feature>
<dbReference type="Proteomes" id="UP000178385">
    <property type="component" value="Unassembled WGS sequence"/>
</dbReference>